<keyword evidence="3" id="KW-1185">Reference proteome</keyword>
<proteinExistence type="predicted"/>
<organism evidence="2 3">
    <name type="scientific">Robertmurraya kyonggiensis</name>
    <dbReference type="NCBI Taxonomy" id="1037680"/>
    <lineage>
        <taxon>Bacteria</taxon>
        <taxon>Bacillati</taxon>
        <taxon>Bacillota</taxon>
        <taxon>Bacilli</taxon>
        <taxon>Bacillales</taxon>
        <taxon>Bacillaceae</taxon>
        <taxon>Robertmurraya</taxon>
    </lineage>
</organism>
<evidence type="ECO:0000256" key="1">
    <source>
        <dbReference type="SAM" id="Phobius"/>
    </source>
</evidence>
<dbReference type="RefSeq" id="WP_136830403.1">
    <property type="nucleotide sequence ID" value="NZ_SWBM01000001.1"/>
</dbReference>
<keyword evidence="1" id="KW-0472">Membrane</keyword>
<sequence>MNKNEECAIFQDLYDLYMEEEVEGESKQWMMEHEANCTHCQKGKIEREEKPVLHEDSEKIWGIRIMTTMIYCLFFLLSIWMSIWYLW</sequence>
<evidence type="ECO:0008006" key="4">
    <source>
        <dbReference type="Google" id="ProtNLM"/>
    </source>
</evidence>
<dbReference type="AlphaFoldDB" id="A0A4U1DA94"/>
<dbReference type="Proteomes" id="UP000307756">
    <property type="component" value="Unassembled WGS sequence"/>
</dbReference>
<evidence type="ECO:0000313" key="2">
    <source>
        <dbReference type="EMBL" id="TKC19495.1"/>
    </source>
</evidence>
<protein>
    <recommendedName>
        <fullName evidence="4">Zinc-finger</fullName>
    </recommendedName>
</protein>
<dbReference type="EMBL" id="SWBM01000001">
    <property type="protein sequence ID" value="TKC19495.1"/>
    <property type="molecule type" value="Genomic_DNA"/>
</dbReference>
<comment type="caution">
    <text evidence="2">The sequence shown here is derived from an EMBL/GenBank/DDBJ whole genome shotgun (WGS) entry which is preliminary data.</text>
</comment>
<feature type="transmembrane region" description="Helical" evidence="1">
    <location>
        <begin position="68"/>
        <end position="86"/>
    </location>
</feature>
<dbReference type="OrthoDB" id="2894770at2"/>
<name>A0A4U1DA94_9BACI</name>
<gene>
    <name evidence="2" type="ORF">FA727_08125</name>
</gene>
<reference evidence="2 3" key="1">
    <citation type="journal article" date="2011" name="J. Microbiol.">
        <title>Bacillus kyonggiensis sp. nov., isolated from soil of a lettuce field.</title>
        <authorList>
            <person name="Dong K."/>
            <person name="Lee S."/>
        </authorList>
    </citation>
    <scope>NUCLEOTIDE SEQUENCE [LARGE SCALE GENOMIC DNA]</scope>
    <source>
        <strain evidence="2 3">NB22</strain>
    </source>
</reference>
<keyword evidence="1" id="KW-1133">Transmembrane helix</keyword>
<keyword evidence="1" id="KW-0812">Transmembrane</keyword>
<evidence type="ECO:0000313" key="3">
    <source>
        <dbReference type="Proteomes" id="UP000307756"/>
    </source>
</evidence>
<accession>A0A4U1DA94</accession>